<evidence type="ECO:0000256" key="1">
    <source>
        <dbReference type="SAM" id="MobiDB-lite"/>
    </source>
</evidence>
<reference evidence="2 3" key="1">
    <citation type="submission" date="2022-11" db="EMBL/GenBank/DDBJ databases">
        <title>Minimal conservation of predation-associated metabolite biosynthetic gene clusters underscores biosynthetic potential of Myxococcota including descriptions for ten novel species: Archangium lansinium sp. nov., Myxococcus landrumus sp. nov., Nannocystis bai.</title>
        <authorList>
            <person name="Ahearne A."/>
            <person name="Stevens C."/>
            <person name="Dowd S."/>
        </authorList>
    </citation>
    <scope>NUCLEOTIDE SEQUENCE [LARGE SCALE GENOMIC DNA]</scope>
    <source>
        <strain evidence="2 3">NCWAL01</strain>
    </source>
</reference>
<protein>
    <submittedName>
        <fullName evidence="2">Uncharacterized protein</fullName>
    </submittedName>
</protein>
<name>A0ABT5DKL1_9BACT</name>
<gene>
    <name evidence="2" type="ORF">POL68_37330</name>
</gene>
<accession>A0ABT5DKL1</accession>
<evidence type="ECO:0000313" key="3">
    <source>
        <dbReference type="Proteomes" id="UP001221838"/>
    </source>
</evidence>
<comment type="caution">
    <text evidence="2">The sequence shown here is derived from an EMBL/GenBank/DDBJ whole genome shotgun (WGS) entry which is preliminary data.</text>
</comment>
<evidence type="ECO:0000313" key="2">
    <source>
        <dbReference type="EMBL" id="MDC0714187.1"/>
    </source>
</evidence>
<feature type="compositionally biased region" description="Basic residues" evidence="1">
    <location>
        <begin position="152"/>
        <end position="173"/>
    </location>
</feature>
<dbReference type="EMBL" id="JAQNDM010000002">
    <property type="protein sequence ID" value="MDC0714187.1"/>
    <property type="molecule type" value="Genomic_DNA"/>
</dbReference>
<feature type="region of interest" description="Disordered" evidence="1">
    <location>
        <begin position="1"/>
        <end position="21"/>
    </location>
</feature>
<sequence length="221" mass="24859">MEQLKRFEADPDGYSPTGAPQEQPLYLDVALASEFLTHSRDVDKNSVRWVKKQQGYLAWWADQFKGRNLRKLILLDDILPALEGQKARGHRIAIIKRVYSYLRKVKHVLTVAEDPTFGRLSVPQAKPEQWKRVKAIPLGALPPRPRAPGRAVARRPGHPRRHRLARQRASTVRRRWPHGALPATGRCRGCGWPARVSLAQERRGTPHGRFGRGGGCGATAA</sequence>
<dbReference type="Proteomes" id="UP001221838">
    <property type="component" value="Unassembled WGS sequence"/>
</dbReference>
<feature type="region of interest" description="Disordered" evidence="1">
    <location>
        <begin position="201"/>
        <end position="221"/>
    </location>
</feature>
<keyword evidence="3" id="KW-1185">Reference proteome</keyword>
<proteinExistence type="predicted"/>
<dbReference type="RefSeq" id="WP_272144755.1">
    <property type="nucleotide sequence ID" value="NZ_JAQNDM010000002.1"/>
</dbReference>
<feature type="region of interest" description="Disordered" evidence="1">
    <location>
        <begin position="139"/>
        <end position="173"/>
    </location>
</feature>
<feature type="compositionally biased region" description="Gly residues" evidence="1">
    <location>
        <begin position="211"/>
        <end position="221"/>
    </location>
</feature>
<organism evidence="2 3">
    <name type="scientific">Stigmatella ashevillensis</name>
    <dbReference type="NCBI Taxonomy" id="2995309"/>
    <lineage>
        <taxon>Bacteria</taxon>
        <taxon>Pseudomonadati</taxon>
        <taxon>Myxococcota</taxon>
        <taxon>Myxococcia</taxon>
        <taxon>Myxococcales</taxon>
        <taxon>Cystobacterineae</taxon>
        <taxon>Archangiaceae</taxon>
        <taxon>Stigmatella</taxon>
    </lineage>
</organism>